<dbReference type="Gene3D" id="3.40.50.1000">
    <property type="entry name" value="HAD superfamily/HAD-like"/>
    <property type="match status" value="2"/>
</dbReference>
<dbReference type="Proteomes" id="UP000327013">
    <property type="component" value="Unassembled WGS sequence"/>
</dbReference>
<evidence type="ECO:0000313" key="1">
    <source>
        <dbReference type="EMBL" id="KAB8360811.1"/>
    </source>
</evidence>
<proteinExistence type="predicted"/>
<dbReference type="GO" id="GO:0008962">
    <property type="term" value="F:phosphatidylglycerophosphatase activity"/>
    <property type="evidence" value="ECO:0007669"/>
    <property type="project" value="InterPro"/>
</dbReference>
<dbReference type="InterPro" id="IPR036412">
    <property type="entry name" value="HAD-like_sf"/>
</dbReference>
<keyword evidence="2" id="KW-1185">Reference proteome</keyword>
<dbReference type="EMBL" id="VIBQ01000017">
    <property type="protein sequence ID" value="KAB8360811.1"/>
    <property type="molecule type" value="Genomic_DNA"/>
</dbReference>
<dbReference type="InterPro" id="IPR023214">
    <property type="entry name" value="HAD_sf"/>
</dbReference>
<sequence length="127" mass="13442">MNIPAVLGVFKIIRSPGTASKDPDGAAADLLERNTGVKVLRHRVAKPGCGAEIMAHFGERVSSPSQIAIIGDRLFTDVAMANRMGAYAIWIKRGTIPDRGLVTRLEYGLSSLLEAGGFRAPAPSPAD</sequence>
<evidence type="ECO:0000313" key="2">
    <source>
        <dbReference type="Proteomes" id="UP000327013"/>
    </source>
</evidence>
<organism evidence="1 2">
    <name type="scientific">Carpinus fangiana</name>
    <dbReference type="NCBI Taxonomy" id="176857"/>
    <lineage>
        <taxon>Eukaryota</taxon>
        <taxon>Viridiplantae</taxon>
        <taxon>Streptophyta</taxon>
        <taxon>Embryophyta</taxon>
        <taxon>Tracheophyta</taxon>
        <taxon>Spermatophyta</taxon>
        <taxon>Magnoliopsida</taxon>
        <taxon>eudicotyledons</taxon>
        <taxon>Gunneridae</taxon>
        <taxon>Pentapetalae</taxon>
        <taxon>rosids</taxon>
        <taxon>fabids</taxon>
        <taxon>Fagales</taxon>
        <taxon>Betulaceae</taxon>
        <taxon>Carpinus</taxon>
    </lineage>
</organism>
<dbReference type="OrthoDB" id="198652at2759"/>
<reference evidence="1 2" key="1">
    <citation type="submission" date="2019-06" db="EMBL/GenBank/DDBJ databases">
        <title>A chromosomal-level reference genome of Carpinus fangiana (Coryloideae, Betulaceae).</title>
        <authorList>
            <person name="Yang X."/>
            <person name="Wang Z."/>
            <person name="Zhang L."/>
            <person name="Hao G."/>
            <person name="Liu J."/>
            <person name="Yang Y."/>
        </authorList>
    </citation>
    <scope>NUCLEOTIDE SEQUENCE [LARGE SCALE GENOMIC DNA]</scope>
    <source>
        <strain evidence="1">Cfa_2016G</strain>
        <tissue evidence="1">Leaf</tissue>
    </source>
</reference>
<dbReference type="InterPro" id="IPR027706">
    <property type="entry name" value="PGP_Pase"/>
</dbReference>
<dbReference type="SUPFAM" id="SSF56784">
    <property type="entry name" value="HAD-like"/>
    <property type="match status" value="1"/>
</dbReference>
<dbReference type="AlphaFoldDB" id="A0A5N6KYM8"/>
<name>A0A5N6KYM8_9ROSI</name>
<gene>
    <name evidence="1" type="ORF">FH972_024545</name>
</gene>
<dbReference type="Pfam" id="PF09419">
    <property type="entry name" value="PGP_phosphatase"/>
    <property type="match status" value="1"/>
</dbReference>
<accession>A0A5N6KYM8</accession>
<comment type="caution">
    <text evidence="1">The sequence shown here is derived from an EMBL/GenBank/DDBJ whole genome shotgun (WGS) entry which is preliminary data.</text>
</comment>
<protein>
    <submittedName>
        <fullName evidence="1">Uncharacterized protein</fullName>
    </submittedName>
</protein>